<dbReference type="Proteomes" id="UP000027265">
    <property type="component" value="Unassembled WGS sequence"/>
</dbReference>
<evidence type="ECO:0000256" key="14">
    <source>
        <dbReference type="ARBA" id="ARBA00022909"/>
    </source>
</evidence>
<dbReference type="GO" id="GO:0046656">
    <property type="term" value="P:folic acid biosynthetic process"/>
    <property type="evidence" value="ECO:0007669"/>
    <property type="project" value="UniProtKB-KW"/>
</dbReference>
<dbReference type="PANTHER" id="PTHR20941">
    <property type="entry name" value="FOLATE SYNTHESIS PROTEINS"/>
    <property type="match status" value="1"/>
</dbReference>
<dbReference type="OrthoDB" id="615426at2759"/>
<dbReference type="GO" id="GO:0046654">
    <property type="term" value="P:tetrahydrofolate biosynthetic process"/>
    <property type="evidence" value="ECO:0007669"/>
    <property type="project" value="UniProtKB-UniPathway"/>
</dbReference>
<evidence type="ECO:0000256" key="3">
    <source>
        <dbReference type="ARBA" id="ARBA00001946"/>
    </source>
</evidence>
<dbReference type="FunCoup" id="A0A067PZI0">
    <property type="interactions" value="195"/>
</dbReference>
<dbReference type="GO" id="GO:0005524">
    <property type="term" value="F:ATP binding"/>
    <property type="evidence" value="ECO:0007669"/>
    <property type="project" value="UniProtKB-KW"/>
</dbReference>
<dbReference type="PROSITE" id="PS50972">
    <property type="entry name" value="PTERIN_BINDING"/>
    <property type="match status" value="1"/>
</dbReference>
<protein>
    <recommendedName>
        <fullName evidence="16">Pterin-binding domain-containing protein</fullName>
    </recommendedName>
</protein>
<dbReference type="Gene3D" id="3.30.1130.10">
    <property type="match status" value="2"/>
</dbReference>
<dbReference type="InterPro" id="IPR006390">
    <property type="entry name" value="DHP_synth_dom"/>
</dbReference>
<evidence type="ECO:0000256" key="5">
    <source>
        <dbReference type="ARBA" id="ARBA00005051"/>
    </source>
</evidence>
<dbReference type="PANTHER" id="PTHR20941:SF1">
    <property type="entry name" value="FOLIC ACID SYNTHESIS PROTEIN FOL1"/>
    <property type="match status" value="1"/>
</dbReference>
<evidence type="ECO:0000256" key="6">
    <source>
        <dbReference type="ARBA" id="ARBA00009640"/>
    </source>
</evidence>
<comment type="pathway">
    <text evidence="5">Cofactor biosynthesis; tetrahydrofolate biosynthesis; 2-amino-4-hydroxy-6-hydroxymethyl-7,8-dihydropteridine diphosphate from 7,8-dihydroneopterin triphosphate: step 4/4.</text>
</comment>
<dbReference type="EMBL" id="KL197721">
    <property type="protein sequence ID" value="KDQ56667.1"/>
    <property type="molecule type" value="Genomic_DNA"/>
</dbReference>
<dbReference type="SUPFAM" id="SSF55083">
    <property type="entry name" value="6-hydroxymethyl-7,8-dihydropterin pyrophosphokinase, HPPK"/>
    <property type="match status" value="1"/>
</dbReference>
<dbReference type="SUPFAM" id="SSF51717">
    <property type="entry name" value="Dihydropteroate synthetase-like"/>
    <property type="match status" value="1"/>
</dbReference>
<evidence type="ECO:0000256" key="8">
    <source>
        <dbReference type="ARBA" id="ARBA00022679"/>
    </source>
</evidence>
<dbReference type="InterPro" id="IPR035907">
    <property type="entry name" value="Hppk_sf"/>
</dbReference>
<evidence type="ECO:0000256" key="4">
    <source>
        <dbReference type="ARBA" id="ARBA00004763"/>
    </source>
</evidence>
<keyword evidence="13" id="KW-0460">Magnesium</keyword>
<dbReference type="SMART" id="SM00905">
    <property type="entry name" value="FolB"/>
    <property type="match status" value="2"/>
</dbReference>
<name>A0A067PZI0_9AGAM</name>
<dbReference type="SUPFAM" id="SSF55620">
    <property type="entry name" value="Tetrahydrobiopterin biosynthesis enzymes-like"/>
    <property type="match status" value="2"/>
</dbReference>
<reference evidence="18" key="1">
    <citation type="journal article" date="2014" name="Proc. Natl. Acad. Sci. U.S.A.">
        <title>Extensive sampling of basidiomycete genomes demonstrates inadequacy of the white-rot/brown-rot paradigm for wood decay fungi.</title>
        <authorList>
            <person name="Riley R."/>
            <person name="Salamov A.A."/>
            <person name="Brown D.W."/>
            <person name="Nagy L.G."/>
            <person name="Floudas D."/>
            <person name="Held B.W."/>
            <person name="Levasseur A."/>
            <person name="Lombard V."/>
            <person name="Morin E."/>
            <person name="Otillar R."/>
            <person name="Lindquist E.A."/>
            <person name="Sun H."/>
            <person name="LaButti K.M."/>
            <person name="Schmutz J."/>
            <person name="Jabbour D."/>
            <person name="Luo H."/>
            <person name="Baker S.E."/>
            <person name="Pisabarro A.G."/>
            <person name="Walton J.D."/>
            <person name="Blanchette R.A."/>
            <person name="Henrissat B."/>
            <person name="Martin F."/>
            <person name="Cullen D."/>
            <person name="Hibbett D.S."/>
            <person name="Grigoriev I.V."/>
        </authorList>
    </citation>
    <scope>NUCLEOTIDE SEQUENCE [LARGE SCALE GENOMIC DNA]</scope>
    <source>
        <strain evidence="18">MUCL 33604</strain>
    </source>
</reference>
<dbReference type="PROSITE" id="PS00794">
    <property type="entry name" value="HPPK"/>
    <property type="match status" value="1"/>
</dbReference>
<dbReference type="AlphaFoldDB" id="A0A067PZI0"/>
<organism evidence="17 18">
    <name type="scientific">Jaapia argillacea MUCL 33604</name>
    <dbReference type="NCBI Taxonomy" id="933084"/>
    <lineage>
        <taxon>Eukaryota</taxon>
        <taxon>Fungi</taxon>
        <taxon>Dikarya</taxon>
        <taxon>Basidiomycota</taxon>
        <taxon>Agaricomycotina</taxon>
        <taxon>Agaricomycetes</taxon>
        <taxon>Agaricomycetidae</taxon>
        <taxon>Jaapiales</taxon>
        <taxon>Jaapiaceae</taxon>
        <taxon>Jaapia</taxon>
    </lineage>
</organism>
<dbReference type="Pfam" id="PF01288">
    <property type="entry name" value="HPPK"/>
    <property type="match status" value="1"/>
</dbReference>
<proteinExistence type="inferred from homology"/>
<keyword evidence="10" id="KW-0547">Nucleotide-binding</keyword>
<dbReference type="Pfam" id="PF00809">
    <property type="entry name" value="Pterin_bind"/>
    <property type="match status" value="1"/>
</dbReference>
<dbReference type="Gene3D" id="3.30.70.560">
    <property type="entry name" value="7,8-Dihydro-6-hydroxymethylpterin-pyrophosphokinase HPPK"/>
    <property type="match status" value="1"/>
</dbReference>
<comment type="similarity">
    <text evidence="7">In the C-terminal section; belongs to the DHPS family.</text>
</comment>
<keyword evidence="14" id="KW-0289">Folate biosynthesis</keyword>
<dbReference type="GO" id="GO:0046872">
    <property type="term" value="F:metal ion binding"/>
    <property type="evidence" value="ECO:0007669"/>
    <property type="project" value="UniProtKB-KW"/>
</dbReference>
<feature type="domain" description="Pterin-binding" evidence="16">
    <location>
        <begin position="502"/>
        <end position="797"/>
    </location>
</feature>
<dbReference type="GO" id="GO:0004150">
    <property type="term" value="F:dihydroneopterin aldolase activity"/>
    <property type="evidence" value="ECO:0007669"/>
    <property type="project" value="InterPro"/>
</dbReference>
<keyword evidence="18" id="KW-1185">Reference proteome</keyword>
<dbReference type="PROSITE" id="PS00793">
    <property type="entry name" value="DHPS_2"/>
    <property type="match status" value="1"/>
</dbReference>
<comment type="cofactor">
    <cofactor evidence="3">
        <name>Mg(2+)</name>
        <dbReference type="ChEBI" id="CHEBI:18420"/>
    </cofactor>
</comment>
<sequence length="804" mass="87719">MMSSSSPAPMDRIQINDLTLHVPFLDGANWPSSEPTSQPVQLTLSFPYDLSKVAESDELQYSINYASICSTLTSAMSSGPFISLENLTERILDLCTRTHPEIQDVDLVIRRSKASLYCKAIGLHLSRSHSNDNPRREVFIEDLECPAIIGINPCERVQKQIVRFNVSTSRTTVKGPFDFRGLTETIYRAVEKSSFQSLEALASCVAEIALGFKGSASEVVTVRAAKPSALVLASSAEVQITRTLADYQRSPVSNNTTATSIPTLASLLSNISSDGTRDGLHKVAIALGSNLGDRFANIELALRLLEQPSLLGGLSAEEVAIVDTSFMYETEPMYVEDQPHFVNCACLIETNLEPRPLLSLLKKIETTVGRVPSIRNGPRAVDLDILTYDNEIIDTRDEKFRSGFDGLEGELVVPHPRIAEREFVLRPLNDMIPDYVLPKLNKPVSQLLNDLMANQPSVAPPMYKVLPFPSYPFTPSPSTHFPLQVPSTASHWTFHPTPHRKTYLMSTLNATPDSFSDGAEHDTIPTALSYVQESVQGGAHIIDVGGHSTRPGAAFVSPAEETRRVVDVVRAIRESSVKKDFLISVDTFRPEVAKAAILSGANCINDVYAFTGPDSYPLSTVAAAHLVEMRKVARELGVPVILMHSRGDAGQNKDYSGYKGGILEGLRVELGEKVDAVVRGRGGVRRWLVMVDPGVGFSKTVEDNLKILRDASTITSPSPLSNRRNLLEGYPQLIGASRKSFLGAILTEGDNSGGYVGRETKPRERGWATAAAVAAAVQGGVELVRVHDVMEMGDVVRIASRIWN</sequence>
<dbReference type="InterPro" id="IPR011005">
    <property type="entry name" value="Dihydropteroate_synth-like_sf"/>
</dbReference>
<comment type="pathway">
    <text evidence="4">Cofactor biosynthesis; tetrahydrofolate biosynthesis; 7,8-dihydrofolate from 2-amino-4-hydroxy-6-hydroxymethyl-7,8-dihydropteridine diphosphate and 4-aminobenzoate: step 1/2.</text>
</comment>
<dbReference type="InterPro" id="IPR006157">
    <property type="entry name" value="FolB_dom"/>
</dbReference>
<dbReference type="InParanoid" id="A0A067PZI0"/>
<evidence type="ECO:0000256" key="13">
    <source>
        <dbReference type="ARBA" id="ARBA00022842"/>
    </source>
</evidence>
<dbReference type="InterPro" id="IPR045031">
    <property type="entry name" value="DHP_synth-like"/>
</dbReference>
<dbReference type="InterPro" id="IPR043133">
    <property type="entry name" value="GTP-CH-I_C/QueF"/>
</dbReference>
<dbReference type="InterPro" id="IPR000489">
    <property type="entry name" value="Pterin-binding_dom"/>
</dbReference>
<evidence type="ECO:0000256" key="9">
    <source>
        <dbReference type="ARBA" id="ARBA00022723"/>
    </source>
</evidence>
<accession>A0A067PZI0</accession>
<evidence type="ECO:0000256" key="15">
    <source>
        <dbReference type="ARBA" id="ARBA00023268"/>
    </source>
</evidence>
<evidence type="ECO:0000259" key="16">
    <source>
        <dbReference type="PROSITE" id="PS50972"/>
    </source>
</evidence>
<comment type="catalytic activity">
    <reaction evidence="2">
        <text>6-hydroxymethyl-7,8-dihydropterin + ATP = (7,8-dihydropterin-6-yl)methyl diphosphate + AMP + H(+)</text>
        <dbReference type="Rhea" id="RHEA:11412"/>
        <dbReference type="ChEBI" id="CHEBI:15378"/>
        <dbReference type="ChEBI" id="CHEBI:30616"/>
        <dbReference type="ChEBI" id="CHEBI:44841"/>
        <dbReference type="ChEBI" id="CHEBI:72950"/>
        <dbReference type="ChEBI" id="CHEBI:456215"/>
        <dbReference type="EC" id="2.7.6.3"/>
    </reaction>
</comment>
<evidence type="ECO:0000256" key="1">
    <source>
        <dbReference type="ARBA" id="ARBA00000012"/>
    </source>
</evidence>
<comment type="catalytic activity">
    <reaction evidence="1">
        <text>(7,8-dihydropterin-6-yl)methyl diphosphate + 4-aminobenzoate = 7,8-dihydropteroate + diphosphate</text>
        <dbReference type="Rhea" id="RHEA:19949"/>
        <dbReference type="ChEBI" id="CHEBI:17836"/>
        <dbReference type="ChEBI" id="CHEBI:17839"/>
        <dbReference type="ChEBI" id="CHEBI:33019"/>
        <dbReference type="ChEBI" id="CHEBI:72950"/>
        <dbReference type="EC" id="2.5.1.15"/>
    </reaction>
</comment>
<evidence type="ECO:0000256" key="2">
    <source>
        <dbReference type="ARBA" id="ARBA00000198"/>
    </source>
</evidence>
<dbReference type="GO" id="GO:0016301">
    <property type="term" value="F:kinase activity"/>
    <property type="evidence" value="ECO:0007669"/>
    <property type="project" value="UniProtKB-KW"/>
</dbReference>
<dbReference type="Pfam" id="PF02152">
    <property type="entry name" value="FolB"/>
    <property type="match status" value="2"/>
</dbReference>
<evidence type="ECO:0000256" key="10">
    <source>
        <dbReference type="ARBA" id="ARBA00022741"/>
    </source>
</evidence>
<dbReference type="GO" id="GO:0005740">
    <property type="term" value="C:mitochondrial envelope"/>
    <property type="evidence" value="ECO:0007669"/>
    <property type="project" value="TreeGrafter"/>
</dbReference>
<evidence type="ECO:0000313" key="18">
    <source>
        <dbReference type="Proteomes" id="UP000027265"/>
    </source>
</evidence>
<dbReference type="NCBIfam" id="TIGR00526">
    <property type="entry name" value="folB_dom"/>
    <property type="match status" value="1"/>
</dbReference>
<keyword evidence="12" id="KW-0067">ATP-binding</keyword>
<dbReference type="InterPro" id="IPR000550">
    <property type="entry name" value="Hppk"/>
</dbReference>
<dbReference type="CDD" id="cd00483">
    <property type="entry name" value="HPPK"/>
    <property type="match status" value="1"/>
</dbReference>
<dbReference type="UniPathway" id="UPA00077">
    <property type="reaction ID" value="UER00155"/>
</dbReference>
<evidence type="ECO:0000256" key="12">
    <source>
        <dbReference type="ARBA" id="ARBA00022840"/>
    </source>
</evidence>
<dbReference type="NCBIfam" id="TIGR01496">
    <property type="entry name" value="DHPS"/>
    <property type="match status" value="1"/>
</dbReference>
<keyword evidence="11" id="KW-0418">Kinase</keyword>
<dbReference type="GO" id="GO:0004156">
    <property type="term" value="F:dihydropteroate synthase activity"/>
    <property type="evidence" value="ECO:0007669"/>
    <property type="project" value="UniProtKB-EC"/>
</dbReference>
<dbReference type="Gene3D" id="3.20.20.20">
    <property type="entry name" value="Dihydropteroate synthase-like"/>
    <property type="match status" value="1"/>
</dbReference>
<comment type="similarity">
    <text evidence="6">In the N-terminal section; belongs to the DHNA family.</text>
</comment>
<keyword evidence="9" id="KW-0479">Metal-binding</keyword>
<evidence type="ECO:0000313" key="17">
    <source>
        <dbReference type="EMBL" id="KDQ56667.1"/>
    </source>
</evidence>
<gene>
    <name evidence="17" type="ORF">JAAARDRAFT_58960</name>
</gene>
<keyword evidence="8" id="KW-0808">Transferase</keyword>
<dbReference type="HOGENOM" id="CLU_008023_2_0_1"/>
<dbReference type="GO" id="GO:0003848">
    <property type="term" value="F:2-amino-4-hydroxy-6-hydroxymethyldihydropteridine diphosphokinase activity"/>
    <property type="evidence" value="ECO:0007669"/>
    <property type="project" value="UniProtKB-EC"/>
</dbReference>
<evidence type="ECO:0000256" key="11">
    <source>
        <dbReference type="ARBA" id="ARBA00022777"/>
    </source>
</evidence>
<keyword evidence="15" id="KW-0511">Multifunctional enzyme</keyword>
<dbReference type="STRING" id="933084.A0A067PZI0"/>
<evidence type="ECO:0000256" key="7">
    <source>
        <dbReference type="ARBA" id="ARBA00009951"/>
    </source>
</evidence>
<dbReference type="NCBIfam" id="TIGR01498">
    <property type="entry name" value="folK"/>
    <property type="match status" value="1"/>
</dbReference>